<keyword evidence="2" id="KW-1185">Reference proteome</keyword>
<dbReference type="Proteomes" id="UP001163152">
    <property type="component" value="Chromosome"/>
</dbReference>
<accession>A0A9E8ZBH0</accession>
<dbReference type="AlphaFoldDB" id="A0A9E8ZBH0"/>
<evidence type="ECO:0000313" key="1">
    <source>
        <dbReference type="EMBL" id="WAL59781.1"/>
    </source>
</evidence>
<dbReference type="RefSeq" id="WP_268609580.1">
    <property type="nucleotide sequence ID" value="NZ_CP113797.1"/>
</dbReference>
<dbReference type="EMBL" id="CP113797">
    <property type="protein sequence ID" value="WAL59781.1"/>
    <property type="molecule type" value="Genomic_DNA"/>
</dbReference>
<organism evidence="1 2">
    <name type="scientific">Thermocoleostomius sinensis A174</name>
    <dbReference type="NCBI Taxonomy" id="2016057"/>
    <lineage>
        <taxon>Bacteria</taxon>
        <taxon>Bacillati</taxon>
        <taxon>Cyanobacteriota</taxon>
        <taxon>Cyanophyceae</taxon>
        <taxon>Oculatellales</taxon>
        <taxon>Oculatellaceae</taxon>
        <taxon>Thermocoleostomius</taxon>
    </lineage>
</organism>
<proteinExistence type="predicted"/>
<protein>
    <submittedName>
        <fullName evidence="1">Uncharacterized protein</fullName>
    </submittedName>
</protein>
<evidence type="ECO:0000313" key="2">
    <source>
        <dbReference type="Proteomes" id="UP001163152"/>
    </source>
</evidence>
<name>A0A9E8ZBH0_9CYAN</name>
<gene>
    <name evidence="1" type="ORF">OXH18_21815</name>
</gene>
<dbReference type="KEGG" id="tsin:OXH18_21815"/>
<reference evidence="1" key="1">
    <citation type="submission" date="2022-12" db="EMBL/GenBank/DDBJ databases">
        <title>Polyphasic identification of a Novel Hot-Spring Cyanobacterium Ocullathermofonsia sinensis gen nov. sp. nov. and Genomic Insights on its Adaptations to the Thermal Habitat.</title>
        <authorList>
            <person name="Daroch M."/>
            <person name="Tang J."/>
            <person name="Jiang Y."/>
        </authorList>
    </citation>
    <scope>NUCLEOTIDE SEQUENCE</scope>
    <source>
        <strain evidence="1">PKUAC-SCTA174</strain>
    </source>
</reference>
<sequence length="76" mass="8435">MVLQEAVHHAGKMHKIPCAKCQFFTGNYQLKCTVHPSIALSEAAIDCPDYRSASEFYPSTLNDSVNEKEPVHANTL</sequence>